<dbReference type="PROSITE" id="PS50082">
    <property type="entry name" value="WD_REPEATS_2"/>
    <property type="match status" value="2"/>
</dbReference>
<dbReference type="AlphaFoldDB" id="A0AAD4SJ18"/>
<proteinExistence type="predicted"/>
<keyword evidence="1" id="KW-0853">WD repeat</keyword>
<dbReference type="Proteomes" id="UP001202328">
    <property type="component" value="Unassembled WGS sequence"/>
</dbReference>
<evidence type="ECO:0000256" key="1">
    <source>
        <dbReference type="PROSITE-ProRule" id="PRU00221"/>
    </source>
</evidence>
<feature type="region of interest" description="Disordered" evidence="2">
    <location>
        <begin position="857"/>
        <end position="877"/>
    </location>
</feature>
<comment type="caution">
    <text evidence="3">The sequence shown here is derived from an EMBL/GenBank/DDBJ whole genome shotgun (WGS) entry which is preliminary data.</text>
</comment>
<feature type="region of interest" description="Disordered" evidence="2">
    <location>
        <begin position="936"/>
        <end position="976"/>
    </location>
</feature>
<feature type="repeat" description="WD" evidence="1">
    <location>
        <begin position="649"/>
        <end position="690"/>
    </location>
</feature>
<evidence type="ECO:0000256" key="2">
    <source>
        <dbReference type="SAM" id="MobiDB-lite"/>
    </source>
</evidence>
<dbReference type="InterPro" id="IPR011047">
    <property type="entry name" value="Quinoprotein_ADH-like_sf"/>
</dbReference>
<protein>
    <recommendedName>
        <fullName evidence="5">Mitogen-activated protein kinase-binding protein 1</fullName>
    </recommendedName>
</protein>
<feature type="region of interest" description="Disordered" evidence="2">
    <location>
        <begin position="789"/>
        <end position="822"/>
    </location>
</feature>
<keyword evidence="4" id="KW-1185">Reference proteome</keyword>
<dbReference type="EMBL" id="JAJJMB010010755">
    <property type="protein sequence ID" value="KAI3906520.1"/>
    <property type="molecule type" value="Genomic_DNA"/>
</dbReference>
<dbReference type="InterPro" id="IPR036322">
    <property type="entry name" value="WD40_repeat_dom_sf"/>
</dbReference>
<dbReference type="InterPro" id="IPR015943">
    <property type="entry name" value="WD40/YVTN_repeat-like_dom_sf"/>
</dbReference>
<organism evidence="3 4">
    <name type="scientific">Papaver atlanticum</name>
    <dbReference type="NCBI Taxonomy" id="357466"/>
    <lineage>
        <taxon>Eukaryota</taxon>
        <taxon>Viridiplantae</taxon>
        <taxon>Streptophyta</taxon>
        <taxon>Embryophyta</taxon>
        <taxon>Tracheophyta</taxon>
        <taxon>Spermatophyta</taxon>
        <taxon>Magnoliopsida</taxon>
        <taxon>Ranunculales</taxon>
        <taxon>Papaveraceae</taxon>
        <taxon>Papaveroideae</taxon>
        <taxon>Papaver</taxon>
    </lineage>
</organism>
<feature type="compositionally biased region" description="Polar residues" evidence="2">
    <location>
        <begin position="963"/>
        <end position="973"/>
    </location>
</feature>
<dbReference type="SUPFAM" id="SSF50978">
    <property type="entry name" value="WD40 repeat-like"/>
    <property type="match status" value="1"/>
</dbReference>
<evidence type="ECO:0000313" key="4">
    <source>
        <dbReference type="Proteomes" id="UP001202328"/>
    </source>
</evidence>
<name>A0AAD4SJ18_9MAGN</name>
<sequence>MYLAGCVVVVYNVNTAIQTHLIVSSRTPKPLNCVASLHSPSKIVAAGESGHQPAVIVWDYSTQTVVSELKVHRFGVSCIAFSPDGKHLVSIGFPHDGYLCLWDWKSGTMVTKIKSSSSCTGISCVIFSSDARIFVTAGKKHLKFWTLGSSTSRSSVTSLPTLDGKSATLGCQKGSSFVSVVSATSSSANLVGGNRAVKLYPIYALTDAGVLCLIKSGFSVTRWVDLEVEKSFAMSISNKLIACACTNGVVKLFTVETIKYAGSLQYLKAKEHHESTDTSETKPSQKAFHSDPALPDAIACQFSSSEKLVVIYENHSLYIWDVDDVFQVSRCCVLVSHSACIWDVKNLPCENMHDPALACVARGCCGGISFATCSTDGTIRLWDLLLQPEGNGTSVDTGKASALHLAGAGIFERDIVESAIDTKGFRSMAVSSDGIYMAAGDSQGNLHLYNLHTSDYTCIQNAHDSEILSLTFNLPSKNHVSKDISENHYLLASGGRDRMIHLYDVKRGLEVIGSMDDHSAAVTSVKLTFDGHKIVSCSADRSLVFRDVSITDTECKISRSHHQMASLGTIYDMVIDPSMEVAVTVGQDKKINAFSISSGKLLKTFKQHGSFGEPIKVILDPSSSYLVCSYSNKSMCIYDFTNGELVTQAVGHGEVITGIIFLPDCKHLVSVGGEGCIFVWRLPSTVSTKMQQRMMENAGSVSPRSMQKPLILRGSSLYDESGYHCNTKPNGGQNKNVDVIDVFPQEQRSQDVSTFEFSISRLPKWAQAKVASEETLSLTPEVNMFQNKEPEHDSSLMSENGEPELDSSSMSESSEPEHNSSLLSESGMILTPKGLDQLHSPLQPILESDELCLTNISNASSGSDASENSPLPQGTSSFAMDNRWLTVHTVYHELLDSPDAADIKDEMVPFSASTFLNNPAFEVSRNHRDCIERTQENPVPTNHIPVKSFPGPRNQDGALVHSPRTSSAASAEQMNPDAQKVPMQTIKDDDDIFSQNFSNLSSVLKLEGRRLSVRRNYSARFVVRRDHVTGCKRLFEALNQPSHGEVLNIKDTETTSRTSSRLPLNRVAEDCQTSGHNLMKVEGINETCQRKESSVQLQERINECKEALFDMDTAADITLQLFSNLQSLIPSESTITPELYDQAATLIPRVIKKINTLADLVQSCKKVSCSNAEMEET</sequence>
<dbReference type="Gene3D" id="2.130.10.10">
    <property type="entry name" value="YVTN repeat-like/Quinoprotein amine dehydrogenase"/>
    <property type="match status" value="4"/>
</dbReference>
<dbReference type="PANTHER" id="PTHR45589:SF1">
    <property type="entry name" value="WD REPEAT DOMAIN 62, ISOFORM G"/>
    <property type="match status" value="1"/>
</dbReference>
<feature type="repeat" description="WD" evidence="1">
    <location>
        <begin position="370"/>
        <end position="384"/>
    </location>
</feature>
<dbReference type="Pfam" id="PF00400">
    <property type="entry name" value="WD40"/>
    <property type="match status" value="4"/>
</dbReference>
<evidence type="ECO:0008006" key="5">
    <source>
        <dbReference type="Google" id="ProtNLM"/>
    </source>
</evidence>
<accession>A0AAD4SJ18</accession>
<dbReference type="SMART" id="SM00320">
    <property type="entry name" value="WD40"/>
    <property type="match status" value="11"/>
</dbReference>
<evidence type="ECO:0000313" key="3">
    <source>
        <dbReference type="EMBL" id="KAI3906520.1"/>
    </source>
</evidence>
<dbReference type="PANTHER" id="PTHR45589">
    <property type="entry name" value="WD REPEAT DOMAIN 62, ISOFORM G"/>
    <property type="match status" value="1"/>
</dbReference>
<dbReference type="InterPro" id="IPR052779">
    <property type="entry name" value="WDR62"/>
</dbReference>
<dbReference type="InterPro" id="IPR001680">
    <property type="entry name" value="WD40_rpt"/>
</dbReference>
<gene>
    <name evidence="3" type="ORF">MKW98_009428</name>
</gene>
<feature type="compositionally biased region" description="Low complexity" evidence="2">
    <location>
        <begin position="806"/>
        <end position="822"/>
    </location>
</feature>
<dbReference type="SUPFAM" id="SSF50998">
    <property type="entry name" value="Quinoprotein alcohol dehydrogenase-like"/>
    <property type="match status" value="1"/>
</dbReference>
<reference evidence="3" key="1">
    <citation type="submission" date="2022-04" db="EMBL/GenBank/DDBJ databases">
        <title>A functionally conserved STORR gene fusion in Papaver species that diverged 16.8 million years ago.</title>
        <authorList>
            <person name="Catania T."/>
        </authorList>
    </citation>
    <scope>NUCLEOTIDE SEQUENCE</scope>
    <source>
        <strain evidence="3">S-188037</strain>
    </source>
</reference>